<accession>A0AA39LSP2</accession>
<name>A0AA39LSP2_9BILA</name>
<keyword evidence="3" id="KW-1185">Reference proteome</keyword>
<feature type="transmembrane region" description="Helical" evidence="1">
    <location>
        <begin position="130"/>
        <end position="152"/>
    </location>
</feature>
<dbReference type="EMBL" id="JAUCMV010000003">
    <property type="protein sequence ID" value="KAK0408706.1"/>
    <property type="molecule type" value="Genomic_DNA"/>
</dbReference>
<evidence type="ECO:0000313" key="3">
    <source>
        <dbReference type="Proteomes" id="UP001175271"/>
    </source>
</evidence>
<evidence type="ECO:0000256" key="1">
    <source>
        <dbReference type="SAM" id="Phobius"/>
    </source>
</evidence>
<reference evidence="2" key="1">
    <citation type="submission" date="2023-06" db="EMBL/GenBank/DDBJ databases">
        <title>Genomic analysis of the entomopathogenic nematode Steinernema hermaphroditum.</title>
        <authorList>
            <person name="Schwarz E.M."/>
            <person name="Heppert J.K."/>
            <person name="Baniya A."/>
            <person name="Schwartz H.T."/>
            <person name="Tan C.-H."/>
            <person name="Antoshechkin I."/>
            <person name="Sternberg P.W."/>
            <person name="Goodrich-Blair H."/>
            <person name="Dillman A.R."/>
        </authorList>
    </citation>
    <scope>NUCLEOTIDE SEQUENCE</scope>
    <source>
        <strain evidence="2">PS9179</strain>
        <tissue evidence="2">Whole animal</tissue>
    </source>
</reference>
<feature type="transmembrane region" description="Helical" evidence="1">
    <location>
        <begin position="21"/>
        <end position="40"/>
    </location>
</feature>
<dbReference type="AlphaFoldDB" id="A0AA39LSP2"/>
<dbReference type="Proteomes" id="UP001175271">
    <property type="component" value="Unassembled WGS sequence"/>
</dbReference>
<proteinExistence type="predicted"/>
<keyword evidence="1" id="KW-0472">Membrane</keyword>
<keyword evidence="1" id="KW-1133">Transmembrane helix</keyword>
<organism evidence="2 3">
    <name type="scientific">Steinernema hermaphroditum</name>
    <dbReference type="NCBI Taxonomy" id="289476"/>
    <lineage>
        <taxon>Eukaryota</taxon>
        <taxon>Metazoa</taxon>
        <taxon>Ecdysozoa</taxon>
        <taxon>Nematoda</taxon>
        <taxon>Chromadorea</taxon>
        <taxon>Rhabditida</taxon>
        <taxon>Tylenchina</taxon>
        <taxon>Panagrolaimomorpha</taxon>
        <taxon>Strongyloidoidea</taxon>
        <taxon>Steinernematidae</taxon>
        <taxon>Steinernema</taxon>
    </lineage>
</organism>
<protein>
    <submittedName>
        <fullName evidence="2">Uncharacterized protein</fullName>
    </submittedName>
</protein>
<keyword evidence="1" id="KW-0812">Transmembrane</keyword>
<gene>
    <name evidence="2" type="ORF">QR680_004114</name>
</gene>
<sequence>MVRANKGRCFFDCCDLVHSMIATGILTILQGILEIVVLVFTDFPTVLNAGLVLCGVLHIIFGFFAAYGAWHRTSYLLKPFMAMAKAKMVIFVIGIIFTLCSHINYETAIDNFKLWDRRKHPDDEERKTRIALGLFTAGFAVLLLIAIFHFVLVKKCYRFLKGEEIAAKHRPSPNTLSPPNPHDRLAARMNDRHVIKSNYF</sequence>
<feature type="transmembrane region" description="Helical" evidence="1">
    <location>
        <begin position="88"/>
        <end position="105"/>
    </location>
</feature>
<evidence type="ECO:0000313" key="2">
    <source>
        <dbReference type="EMBL" id="KAK0408706.1"/>
    </source>
</evidence>
<comment type="caution">
    <text evidence="2">The sequence shown here is derived from an EMBL/GenBank/DDBJ whole genome shotgun (WGS) entry which is preliminary data.</text>
</comment>
<feature type="transmembrane region" description="Helical" evidence="1">
    <location>
        <begin position="46"/>
        <end position="67"/>
    </location>
</feature>